<sequence length="224" mass="24692">MVSVKRFILGPEVTFQSHLDVHSVIAHSEHILPIVEAVNKYIRSKHKRGRSQDEIVDKLERLESVYVGVEEVHTAFHIARQENNLPSSRVLSNRAQPYYQLPLRSSSPTPTDNTDWTAAHHPDHLPSGASTAVHSQVDLIRNTPLAPSSAPRRPSVTNSSSWRKFLPGGRRDSSNAQSSALRPAIPSDFMSNTSASPAASVVTLRAAGIEASVISDEVRRELRE</sequence>
<feature type="compositionally biased region" description="Polar residues" evidence="1">
    <location>
        <begin position="103"/>
        <end position="116"/>
    </location>
</feature>
<evidence type="ECO:0000256" key="1">
    <source>
        <dbReference type="SAM" id="MobiDB-lite"/>
    </source>
</evidence>
<feature type="region of interest" description="Disordered" evidence="1">
    <location>
        <begin position="101"/>
        <end position="197"/>
    </location>
</feature>
<evidence type="ECO:0000313" key="3">
    <source>
        <dbReference type="Proteomes" id="UP000076842"/>
    </source>
</evidence>
<evidence type="ECO:0000313" key="2">
    <source>
        <dbReference type="EMBL" id="KZT52810.1"/>
    </source>
</evidence>
<dbReference type="EMBL" id="KV424054">
    <property type="protein sequence ID" value="KZT52810.1"/>
    <property type="molecule type" value="Genomic_DNA"/>
</dbReference>
<dbReference type="AlphaFoldDB" id="A0A165DHP0"/>
<proteinExistence type="predicted"/>
<keyword evidence="3" id="KW-1185">Reference proteome</keyword>
<reference evidence="2 3" key="1">
    <citation type="journal article" date="2016" name="Mol. Biol. Evol.">
        <title>Comparative Genomics of Early-Diverging Mushroom-Forming Fungi Provides Insights into the Origins of Lignocellulose Decay Capabilities.</title>
        <authorList>
            <person name="Nagy L.G."/>
            <person name="Riley R."/>
            <person name="Tritt A."/>
            <person name="Adam C."/>
            <person name="Daum C."/>
            <person name="Floudas D."/>
            <person name="Sun H."/>
            <person name="Yadav J.S."/>
            <person name="Pangilinan J."/>
            <person name="Larsson K.H."/>
            <person name="Matsuura K."/>
            <person name="Barry K."/>
            <person name="Labutti K."/>
            <person name="Kuo R."/>
            <person name="Ohm R.A."/>
            <person name="Bhattacharya S.S."/>
            <person name="Shirouzu T."/>
            <person name="Yoshinaga Y."/>
            <person name="Martin F.M."/>
            <person name="Grigoriev I.V."/>
            <person name="Hibbett D.S."/>
        </authorList>
    </citation>
    <scope>NUCLEOTIDE SEQUENCE [LARGE SCALE GENOMIC DNA]</scope>
    <source>
        <strain evidence="2 3">HHB12733</strain>
    </source>
</reference>
<feature type="compositionally biased region" description="Low complexity" evidence="1">
    <location>
        <begin position="146"/>
        <end position="155"/>
    </location>
</feature>
<name>A0A165DHP0_9BASI</name>
<organism evidence="2 3">
    <name type="scientific">Calocera cornea HHB12733</name>
    <dbReference type="NCBI Taxonomy" id="1353952"/>
    <lineage>
        <taxon>Eukaryota</taxon>
        <taxon>Fungi</taxon>
        <taxon>Dikarya</taxon>
        <taxon>Basidiomycota</taxon>
        <taxon>Agaricomycotina</taxon>
        <taxon>Dacrymycetes</taxon>
        <taxon>Dacrymycetales</taxon>
        <taxon>Dacrymycetaceae</taxon>
        <taxon>Calocera</taxon>
    </lineage>
</organism>
<dbReference type="InParanoid" id="A0A165DHP0"/>
<gene>
    <name evidence="2" type="ORF">CALCODRAFT_501794</name>
</gene>
<protein>
    <submittedName>
        <fullName evidence="2">Uncharacterized protein</fullName>
    </submittedName>
</protein>
<dbReference type="Proteomes" id="UP000076842">
    <property type="component" value="Unassembled WGS sequence"/>
</dbReference>
<dbReference type="OrthoDB" id="3355668at2759"/>
<accession>A0A165DHP0</accession>